<comment type="caution">
    <text evidence="11">The sequence shown here is derived from an EMBL/GenBank/DDBJ whole genome shotgun (WGS) entry which is preliminary data.</text>
</comment>
<name>A0A9N9LUP6_9HELO</name>
<keyword evidence="4" id="KW-0498">Mitosis</keyword>
<evidence type="ECO:0000256" key="6">
    <source>
        <dbReference type="ARBA" id="ARBA00023306"/>
    </source>
</evidence>
<keyword evidence="3" id="KW-0132">Cell division</keyword>
<accession>A0A9N9LUP6</accession>
<proteinExistence type="inferred from homology"/>
<evidence type="ECO:0000313" key="12">
    <source>
        <dbReference type="Proteomes" id="UP000701801"/>
    </source>
</evidence>
<comment type="function">
    <text evidence="8">Component of the anaphase promoting complex/cyclosome (APC/C), a cell cycle-regulated E3 ubiquitin ligase that controls progression through mitosis and the G1 phase of the cell cycle. The APC/C complex acts by mediating ubiquitination and subsequent degradation of target proteins: it mainly mediates the formation of 'Lys-11'-linked polyubiquitin chains and, to a lower extent, the formation of 'Lys-48'- and 'Lys-63'-linked polyubiquitin chains. The APC/C complex catalyzes assembly of branched 'Lys-11'-/'Lys-48'-linked branched ubiquitin chains on target proteins.</text>
</comment>
<reference evidence="11" key="1">
    <citation type="submission" date="2021-07" db="EMBL/GenBank/DDBJ databases">
        <authorList>
            <person name="Durling M."/>
        </authorList>
    </citation>
    <scope>NUCLEOTIDE SEQUENCE</scope>
</reference>
<dbReference type="GO" id="GO:0045842">
    <property type="term" value="P:positive regulation of mitotic metaphase/anaphase transition"/>
    <property type="evidence" value="ECO:0007669"/>
    <property type="project" value="TreeGrafter"/>
</dbReference>
<dbReference type="Pfam" id="PF08547">
    <property type="entry name" value="CIA30"/>
    <property type="match status" value="1"/>
</dbReference>
<evidence type="ECO:0000256" key="4">
    <source>
        <dbReference type="ARBA" id="ARBA00022776"/>
    </source>
</evidence>
<dbReference type="SUPFAM" id="SSF49785">
    <property type="entry name" value="Galactose-binding domain-like"/>
    <property type="match status" value="1"/>
</dbReference>
<dbReference type="Proteomes" id="UP000701801">
    <property type="component" value="Unassembled WGS sequence"/>
</dbReference>
<evidence type="ECO:0000256" key="1">
    <source>
        <dbReference type="ARBA" id="ARBA00007450"/>
    </source>
</evidence>
<dbReference type="EMBL" id="CAJVRM010000237">
    <property type="protein sequence ID" value="CAG8977841.1"/>
    <property type="molecule type" value="Genomic_DNA"/>
</dbReference>
<evidence type="ECO:0000256" key="2">
    <source>
        <dbReference type="ARBA" id="ARBA00016066"/>
    </source>
</evidence>
<evidence type="ECO:0000259" key="9">
    <source>
        <dbReference type="Pfam" id="PF08547"/>
    </source>
</evidence>
<dbReference type="OrthoDB" id="2504561at2759"/>
<dbReference type="InterPro" id="IPR026000">
    <property type="entry name" value="Apc5_dom"/>
</dbReference>
<dbReference type="SUPFAM" id="SSF48452">
    <property type="entry name" value="TPR-like"/>
    <property type="match status" value="1"/>
</dbReference>
<sequence length="1043" mass="118436">MKLTQTLFRGFIGRSVDEFKRQALFALSGEAVKRATKPFPLATFHEPESIQTCKIMSDKDIGGFSTSHFDYVPPVDSASVKPSENLHGHAKFYGNISIELPKNRPDIQRSGYAGWRTHDRKATIFGKPLWNVDVYAFLALRIKSDGRKYFVNIQTESIVPTDIHQHRLYARRSGEWETVLIKWSEFVRTNHGVVVEPQREILKQKVRTIGIGLIDRVPGKFELCVERVWATNFLREEDLKEDGRTEEGSLKDKHGEKIKWSSTLARMTRFLTPSKIGLLALIELYTQDVVPTASIIPILSFVLNQLLPSTAKTSRPQLSASQPSLPFILTLETYETLLSAYPAASGFPGRTLWDQFLHKLWKIDSLNALHDFFEKRTNLLAQTNEENKRDGEMGIPPPDGNMIFLSRTSPFGSFVRRSKVEFERLRFSDALTLWITFCKWRQGTQRYYSRKVGQLGRWAGDKALEDGERVWGVDATEMLETVAYGIDMTSHQEGCVSTDDVEKLLEFQVEQMQKFGNRIPFDIKESFRKVLEDSIMVPSLSHYLNFLDAWRAGDYPTSFDTLHRYFDYTMQNRDRLFYQYALMNLAVLQADFGCFDEAVAAMLETVSTARENKDMACLNFALNWLYHFGKAHPKTIRGSESSNMLGVEREGLAFLRIKAKETGMWTLWSSSLLSEAKLGMSSGESIATSFENILKSSLLIVEKNMKSMMGPQMAMNSSLWGRLGVANLSRQYCEIFLSCHARYALFDDSLRFTCRIAHLLTEKGRYNDAMEKLDSLDENCLRSWKANQYWLEYRGILRLKSDLHRNNLDGAEQLLSQLLQFNGSESDPDLGFEINSLHIDYLIRRTDFSYALAKVEQMALAMKEAGDDINLRVKLLCVKALLHANSGRPEKGFSVAIRAASIAWRTRLIPALWAAMGAIANILNSLTEYRAACSILVAIIPRALECENCSLNAQLYSFLVDSHMGMAGKAEGASLVRKHNLTMALEYLDRAFNEYSAVTDICGQSEIMAKKATIMRVVGEKVLANDYASAYLDLKMDAAGERR</sequence>
<feature type="domain" description="Anaphase-promoting complex subunit 5" evidence="10">
    <location>
        <begin position="542"/>
        <end position="631"/>
    </location>
</feature>
<keyword evidence="12" id="KW-1185">Reference proteome</keyword>
<dbReference type="GO" id="GO:0005680">
    <property type="term" value="C:anaphase-promoting complex"/>
    <property type="evidence" value="ECO:0007669"/>
    <property type="project" value="InterPro"/>
</dbReference>
<evidence type="ECO:0000259" key="10">
    <source>
        <dbReference type="Pfam" id="PF12862"/>
    </source>
</evidence>
<protein>
    <recommendedName>
        <fullName evidence="2">Anaphase-promoting complex subunit 5</fullName>
    </recommendedName>
    <alternativeName>
        <fullName evidence="7">Cyclosome subunit 5</fullName>
    </alternativeName>
</protein>
<dbReference type="PANTHER" id="PTHR12830">
    <property type="entry name" value="ANAPHASE-PROMOTING COMPLEX SUBUNIT 5"/>
    <property type="match status" value="1"/>
</dbReference>
<keyword evidence="6" id="KW-0131">Cell cycle</keyword>
<evidence type="ECO:0000313" key="11">
    <source>
        <dbReference type="EMBL" id="CAG8977841.1"/>
    </source>
</evidence>
<dbReference type="GO" id="GO:0031145">
    <property type="term" value="P:anaphase-promoting complex-dependent catabolic process"/>
    <property type="evidence" value="ECO:0007669"/>
    <property type="project" value="TreeGrafter"/>
</dbReference>
<dbReference type="PANTHER" id="PTHR12830:SF9">
    <property type="entry name" value="ANAPHASE-PROMOTING COMPLEX SUBUNIT 5"/>
    <property type="match status" value="1"/>
</dbReference>
<dbReference type="AlphaFoldDB" id="A0A9N9LUP6"/>
<dbReference type="InterPro" id="IPR013857">
    <property type="entry name" value="NADH-UbQ_OxRdtase-assoc_prot30"/>
</dbReference>
<evidence type="ECO:0000256" key="8">
    <source>
        <dbReference type="ARBA" id="ARBA00045696"/>
    </source>
</evidence>
<gene>
    <name evidence="11" type="ORF">HYALB_00011647</name>
</gene>
<dbReference type="Pfam" id="PF12862">
    <property type="entry name" value="ANAPC5"/>
    <property type="match status" value="1"/>
</dbReference>
<organism evidence="11 12">
    <name type="scientific">Hymenoscyphus albidus</name>
    <dbReference type="NCBI Taxonomy" id="595503"/>
    <lineage>
        <taxon>Eukaryota</taxon>
        <taxon>Fungi</taxon>
        <taxon>Dikarya</taxon>
        <taxon>Ascomycota</taxon>
        <taxon>Pezizomycotina</taxon>
        <taxon>Leotiomycetes</taxon>
        <taxon>Helotiales</taxon>
        <taxon>Helotiaceae</taxon>
        <taxon>Hymenoscyphus</taxon>
    </lineage>
</organism>
<evidence type="ECO:0000256" key="5">
    <source>
        <dbReference type="ARBA" id="ARBA00022786"/>
    </source>
</evidence>
<dbReference type="InterPro" id="IPR011990">
    <property type="entry name" value="TPR-like_helical_dom_sf"/>
</dbReference>
<evidence type="ECO:0000256" key="7">
    <source>
        <dbReference type="ARBA" id="ARBA00031069"/>
    </source>
</evidence>
<dbReference type="GO" id="GO:0070979">
    <property type="term" value="P:protein K11-linked ubiquitination"/>
    <property type="evidence" value="ECO:0007669"/>
    <property type="project" value="TreeGrafter"/>
</dbReference>
<dbReference type="GO" id="GO:0051301">
    <property type="term" value="P:cell division"/>
    <property type="evidence" value="ECO:0007669"/>
    <property type="project" value="UniProtKB-KW"/>
</dbReference>
<feature type="domain" description="NADH:ubiquinone oxidoreductase intermediate-associated protein 30" evidence="9">
    <location>
        <begin position="43"/>
        <end position="225"/>
    </location>
</feature>
<keyword evidence="5" id="KW-0833">Ubl conjugation pathway</keyword>
<dbReference type="InterPro" id="IPR037679">
    <property type="entry name" value="Apc5"/>
</dbReference>
<comment type="similarity">
    <text evidence="1">Belongs to the APC5 family.</text>
</comment>
<evidence type="ECO:0000256" key="3">
    <source>
        <dbReference type="ARBA" id="ARBA00022618"/>
    </source>
</evidence>
<dbReference type="InterPro" id="IPR008979">
    <property type="entry name" value="Galactose-bd-like_sf"/>
</dbReference>